<name>A0A4P9VY14_9FUNG</name>
<evidence type="ECO:0000313" key="1">
    <source>
        <dbReference type="EMBL" id="RKO84142.1"/>
    </source>
</evidence>
<accession>A0A4P9VY14</accession>
<sequence length="270" mass="30137">MTELNGKPLDTYLEAAISGYQDAKAPMLASRVAMLYYEMLRHKDLYRDAPPLLIRMTGDDSDIRSGLFLEQAALCFLRIDPPMVRKYAFHLILAGHRFSKCGQREHAYGAYVAALDVYNGRGWSLIEDHIHFTLGRQSFHLSDMEAAVDFFLKLLRAGRQPASQQSAYLKEFLYIYKQFATRAPADRLAKFATLPLPDLEHSTIRVSLLEGHQPSHVVSSDDAWDSMETELFDEGYSRTPAPLRKTYAGRGNAAAVGKGGKTACAVGGIE</sequence>
<reference evidence="2" key="1">
    <citation type="journal article" date="2018" name="Nat. Microbiol.">
        <title>Leveraging single-cell genomics to expand the fungal tree of life.</title>
        <authorList>
            <person name="Ahrendt S.R."/>
            <person name="Quandt C.A."/>
            <person name="Ciobanu D."/>
            <person name="Clum A."/>
            <person name="Salamov A."/>
            <person name="Andreopoulos B."/>
            <person name="Cheng J.F."/>
            <person name="Woyke T."/>
            <person name="Pelin A."/>
            <person name="Henrissat B."/>
            <person name="Reynolds N.K."/>
            <person name="Benny G.L."/>
            <person name="Smith M.E."/>
            <person name="James T.Y."/>
            <person name="Grigoriev I.V."/>
        </authorList>
    </citation>
    <scope>NUCLEOTIDE SEQUENCE [LARGE SCALE GENOMIC DNA]</scope>
</reference>
<dbReference type="EMBL" id="ML000442">
    <property type="protein sequence ID" value="RKO84142.1"/>
    <property type="molecule type" value="Genomic_DNA"/>
</dbReference>
<dbReference type="InterPro" id="IPR024420">
    <property type="entry name" value="TRAPP_III_complex_Trs85"/>
</dbReference>
<gene>
    <name evidence="1" type="ORF">BDK51DRAFT_32623</name>
</gene>
<dbReference type="Proteomes" id="UP000269721">
    <property type="component" value="Unassembled WGS sequence"/>
</dbReference>
<proteinExistence type="predicted"/>
<dbReference type="AlphaFoldDB" id="A0A4P9VY14"/>
<evidence type="ECO:0000313" key="2">
    <source>
        <dbReference type="Proteomes" id="UP000269721"/>
    </source>
</evidence>
<keyword evidence="2" id="KW-1185">Reference proteome</keyword>
<organism evidence="1 2">
    <name type="scientific">Blyttiomyces helicus</name>
    <dbReference type="NCBI Taxonomy" id="388810"/>
    <lineage>
        <taxon>Eukaryota</taxon>
        <taxon>Fungi</taxon>
        <taxon>Fungi incertae sedis</taxon>
        <taxon>Chytridiomycota</taxon>
        <taxon>Chytridiomycota incertae sedis</taxon>
        <taxon>Chytridiomycetes</taxon>
        <taxon>Chytridiomycetes incertae sedis</taxon>
        <taxon>Blyttiomyces</taxon>
    </lineage>
</organism>
<dbReference type="GO" id="GO:1990072">
    <property type="term" value="C:TRAPPIII protein complex"/>
    <property type="evidence" value="ECO:0007669"/>
    <property type="project" value="TreeGrafter"/>
</dbReference>
<dbReference type="PANTHER" id="PTHR12975">
    <property type="entry name" value="TRANSPORT PROTEIN TRAPP"/>
    <property type="match status" value="1"/>
</dbReference>
<protein>
    <submittedName>
        <fullName evidence="1">ER-golgi trafficking TRAPP I complex 85 kDa subunit-domain-containing protein</fullName>
    </submittedName>
</protein>
<dbReference type="PANTHER" id="PTHR12975:SF6">
    <property type="entry name" value="TRAFFICKING PROTEIN PARTICLE COMPLEX SUBUNIT 8"/>
    <property type="match status" value="1"/>
</dbReference>
<dbReference type="OrthoDB" id="203724at2759"/>